<comment type="caution">
    <text evidence="1">The sequence shown here is derived from an EMBL/GenBank/DDBJ whole genome shotgun (WGS) entry which is preliminary data.</text>
</comment>
<name>A0AAD5S7A9_9FUNG</name>
<accession>A0AAD5S7A9</accession>
<gene>
    <name evidence="1" type="ORF">HK097_010658</name>
</gene>
<reference evidence="1" key="1">
    <citation type="submission" date="2020-05" db="EMBL/GenBank/DDBJ databases">
        <title>Phylogenomic resolution of chytrid fungi.</title>
        <authorList>
            <person name="Stajich J.E."/>
            <person name="Amses K."/>
            <person name="Simmons R."/>
            <person name="Seto K."/>
            <person name="Myers J."/>
            <person name="Bonds A."/>
            <person name="Quandt C.A."/>
            <person name="Barry K."/>
            <person name="Liu P."/>
            <person name="Grigoriev I."/>
            <person name="Longcore J.E."/>
            <person name="James T.Y."/>
        </authorList>
    </citation>
    <scope>NUCLEOTIDE SEQUENCE</scope>
    <source>
        <strain evidence="1">JEL0318</strain>
    </source>
</reference>
<dbReference type="EMBL" id="JADGJD010000809">
    <property type="protein sequence ID" value="KAJ3048340.1"/>
    <property type="molecule type" value="Genomic_DNA"/>
</dbReference>
<sequence length="181" mass="20463">MCCVEGGTLAAAALDAVVARCPPVGIGVVMYLSIPKPKNWQPRPHREMHGNGSEMDSYSDEYACPDNPRLVWQKCFIPITAVGDRVFVTKYYRMTRSITPQSKNDDEVCVWLATTTERITEVVPFTKVNRRQLTEPKEHSMRLGTGAGGRRVRIKIEFRLWEVAFFAETEEGQQAEELQAV</sequence>
<dbReference type="Proteomes" id="UP001212841">
    <property type="component" value="Unassembled WGS sequence"/>
</dbReference>
<dbReference type="AlphaFoldDB" id="A0AAD5S7A9"/>
<proteinExistence type="predicted"/>
<evidence type="ECO:0000313" key="1">
    <source>
        <dbReference type="EMBL" id="KAJ3048340.1"/>
    </source>
</evidence>
<evidence type="ECO:0000313" key="2">
    <source>
        <dbReference type="Proteomes" id="UP001212841"/>
    </source>
</evidence>
<organism evidence="1 2">
    <name type="scientific">Rhizophlyctis rosea</name>
    <dbReference type="NCBI Taxonomy" id="64517"/>
    <lineage>
        <taxon>Eukaryota</taxon>
        <taxon>Fungi</taxon>
        <taxon>Fungi incertae sedis</taxon>
        <taxon>Chytridiomycota</taxon>
        <taxon>Chytridiomycota incertae sedis</taxon>
        <taxon>Chytridiomycetes</taxon>
        <taxon>Rhizophlyctidales</taxon>
        <taxon>Rhizophlyctidaceae</taxon>
        <taxon>Rhizophlyctis</taxon>
    </lineage>
</organism>
<keyword evidence="2" id="KW-1185">Reference proteome</keyword>
<protein>
    <submittedName>
        <fullName evidence="1">Uncharacterized protein</fullName>
    </submittedName>
</protein>